<dbReference type="PANTHER" id="PTHR46929:SF3">
    <property type="entry name" value="MYB_SANT-LIKE DOMAIN-CONTAINING PROTEIN"/>
    <property type="match status" value="1"/>
</dbReference>
<name>A0AAE1XTV0_9LAMI</name>
<dbReference type="Pfam" id="PF12776">
    <property type="entry name" value="Myb_DNA-bind_3"/>
    <property type="match status" value="1"/>
</dbReference>
<protein>
    <recommendedName>
        <fullName evidence="2">Myb/SANT-like domain-containing protein</fullName>
    </recommendedName>
</protein>
<evidence type="ECO:0000256" key="1">
    <source>
        <dbReference type="SAM" id="MobiDB-lite"/>
    </source>
</evidence>
<reference evidence="3" key="1">
    <citation type="submission" date="2020-06" db="EMBL/GenBank/DDBJ databases">
        <authorList>
            <person name="Li T."/>
            <person name="Hu X."/>
            <person name="Zhang T."/>
            <person name="Song X."/>
            <person name="Zhang H."/>
            <person name="Dai N."/>
            <person name="Sheng W."/>
            <person name="Hou X."/>
            <person name="Wei L."/>
        </authorList>
    </citation>
    <scope>NUCLEOTIDE SEQUENCE</scope>
    <source>
        <strain evidence="3">3651</strain>
        <tissue evidence="3">Leaf</tissue>
    </source>
</reference>
<feature type="domain" description="Myb/SANT-like" evidence="2">
    <location>
        <begin position="18"/>
        <end position="111"/>
    </location>
</feature>
<dbReference type="InterPro" id="IPR024752">
    <property type="entry name" value="Myb/SANT-like_dom"/>
</dbReference>
<comment type="caution">
    <text evidence="3">The sequence shown here is derived from an EMBL/GenBank/DDBJ whole genome shotgun (WGS) entry which is preliminary data.</text>
</comment>
<organism evidence="3 4">
    <name type="scientific">Sesamum alatum</name>
    <dbReference type="NCBI Taxonomy" id="300844"/>
    <lineage>
        <taxon>Eukaryota</taxon>
        <taxon>Viridiplantae</taxon>
        <taxon>Streptophyta</taxon>
        <taxon>Embryophyta</taxon>
        <taxon>Tracheophyta</taxon>
        <taxon>Spermatophyta</taxon>
        <taxon>Magnoliopsida</taxon>
        <taxon>eudicotyledons</taxon>
        <taxon>Gunneridae</taxon>
        <taxon>Pentapetalae</taxon>
        <taxon>asterids</taxon>
        <taxon>lamiids</taxon>
        <taxon>Lamiales</taxon>
        <taxon>Pedaliaceae</taxon>
        <taxon>Sesamum</taxon>
    </lineage>
</organism>
<sequence>MVYPDGYYFQERLFYSSQWSKAMEWTLVDALVDHKNNGHFLRDGVNSHAVLCSICDVNKQHGTQHTYDFAQNKVKKLKKRHALFSWLIDLSAVTCNKVDRYVVATDAIWERIIKERVLAKCYVNAYEDFFDHLCMLFDGRTAEEAHVYSEGEVDSIASFSLWSGWVDDVPPLPMENLVEANVNELEDGPADSTSLWRFLEEYYASDDDEVESILALPGIPHTMKRPPYAPPPSPNSSYVSLDNASSSSSNDINMSE</sequence>
<dbReference type="EMBL" id="JACGWO010000010">
    <property type="protein sequence ID" value="KAK4417479.1"/>
    <property type="molecule type" value="Genomic_DNA"/>
</dbReference>
<keyword evidence="4" id="KW-1185">Reference proteome</keyword>
<dbReference type="Proteomes" id="UP001293254">
    <property type="component" value="Unassembled WGS sequence"/>
</dbReference>
<feature type="region of interest" description="Disordered" evidence="1">
    <location>
        <begin position="220"/>
        <end position="256"/>
    </location>
</feature>
<gene>
    <name evidence="3" type="ORF">Salat_2573600</name>
</gene>
<evidence type="ECO:0000259" key="2">
    <source>
        <dbReference type="Pfam" id="PF12776"/>
    </source>
</evidence>
<accession>A0AAE1XTV0</accession>
<dbReference type="AlphaFoldDB" id="A0AAE1XTV0"/>
<proteinExistence type="predicted"/>
<feature type="compositionally biased region" description="Low complexity" evidence="1">
    <location>
        <begin position="235"/>
        <end position="256"/>
    </location>
</feature>
<evidence type="ECO:0000313" key="4">
    <source>
        <dbReference type="Proteomes" id="UP001293254"/>
    </source>
</evidence>
<dbReference type="PANTHER" id="PTHR46929">
    <property type="entry name" value="EXPRESSED PROTEIN"/>
    <property type="match status" value="1"/>
</dbReference>
<reference evidence="3" key="2">
    <citation type="journal article" date="2024" name="Plant">
        <title>Genomic evolution and insights into agronomic trait innovations of Sesamum species.</title>
        <authorList>
            <person name="Miao H."/>
            <person name="Wang L."/>
            <person name="Qu L."/>
            <person name="Liu H."/>
            <person name="Sun Y."/>
            <person name="Le M."/>
            <person name="Wang Q."/>
            <person name="Wei S."/>
            <person name="Zheng Y."/>
            <person name="Lin W."/>
            <person name="Duan Y."/>
            <person name="Cao H."/>
            <person name="Xiong S."/>
            <person name="Wang X."/>
            <person name="Wei L."/>
            <person name="Li C."/>
            <person name="Ma Q."/>
            <person name="Ju M."/>
            <person name="Zhao R."/>
            <person name="Li G."/>
            <person name="Mu C."/>
            <person name="Tian Q."/>
            <person name="Mei H."/>
            <person name="Zhang T."/>
            <person name="Gao T."/>
            <person name="Zhang H."/>
        </authorList>
    </citation>
    <scope>NUCLEOTIDE SEQUENCE</scope>
    <source>
        <strain evidence="3">3651</strain>
    </source>
</reference>
<evidence type="ECO:0000313" key="3">
    <source>
        <dbReference type="EMBL" id="KAK4417479.1"/>
    </source>
</evidence>